<comment type="caution">
    <text evidence="1">The sequence shown here is derived from an EMBL/GenBank/DDBJ whole genome shotgun (WGS) entry which is preliminary data.</text>
</comment>
<dbReference type="RefSeq" id="WP_216569369.1">
    <property type="nucleotide sequence ID" value="NZ_JAHLOQ010000016.1"/>
</dbReference>
<sequence>MRNKIYIGGDFIKDCIAIKLTNNSTEILVLNKSSVKIDIINIFNINIGLNQLTSINAKKEYISMVNEKLSEYKNIKEIFFAAQNEDVIIREYHELPRIRKRDLDGYVNFEIVKDMPVNVDQYIVKYRVLNLEKSTMDLQVILFPKYIEKLCSDIAKSLNIKRKYLNMNFDIVQKLIDRNKIHLKCNDCIIMENTKEILIMNLIKNKKIYTSNVIDKDENLDYVLSCIEKDMHIFYCGEEDNFINKIKENSFKVDKLEFSLKVNDLCTQKIVDKDINKYMINIGVVV</sequence>
<evidence type="ECO:0000313" key="2">
    <source>
        <dbReference type="Proteomes" id="UP001196301"/>
    </source>
</evidence>
<evidence type="ECO:0000313" key="1">
    <source>
        <dbReference type="EMBL" id="MBU5336243.1"/>
    </source>
</evidence>
<keyword evidence="2" id="KW-1185">Reference proteome</keyword>
<evidence type="ECO:0008006" key="3">
    <source>
        <dbReference type="Google" id="ProtNLM"/>
    </source>
</evidence>
<accession>A0ABS6DXV5</accession>
<organism evidence="1 2">
    <name type="scientific">Intestinibacter bartlettii</name>
    <dbReference type="NCBI Taxonomy" id="261299"/>
    <lineage>
        <taxon>Bacteria</taxon>
        <taxon>Bacillati</taxon>
        <taxon>Bacillota</taxon>
        <taxon>Clostridia</taxon>
        <taxon>Peptostreptococcales</taxon>
        <taxon>Peptostreptococcaceae</taxon>
        <taxon>Intestinibacter</taxon>
    </lineage>
</organism>
<gene>
    <name evidence="1" type="ORF">KQI20_07305</name>
</gene>
<proteinExistence type="predicted"/>
<dbReference type="Proteomes" id="UP001196301">
    <property type="component" value="Unassembled WGS sequence"/>
</dbReference>
<name>A0ABS6DXV5_9FIRM</name>
<protein>
    <recommendedName>
        <fullName evidence="3">Competence protein A</fullName>
    </recommendedName>
</protein>
<reference evidence="1 2" key="1">
    <citation type="submission" date="2021-06" db="EMBL/GenBank/DDBJ databases">
        <authorList>
            <person name="Sun Q."/>
            <person name="Li D."/>
        </authorList>
    </citation>
    <scope>NUCLEOTIDE SEQUENCE [LARGE SCALE GENOMIC DNA]</scope>
    <source>
        <strain evidence="1 2">N19</strain>
    </source>
</reference>
<dbReference type="EMBL" id="JAHLOQ010000016">
    <property type="protein sequence ID" value="MBU5336243.1"/>
    <property type="molecule type" value="Genomic_DNA"/>
</dbReference>